<evidence type="ECO:0000313" key="4">
    <source>
        <dbReference type="Ensembl" id="ENSPSIP00000001589.1"/>
    </source>
</evidence>
<dbReference type="CTD" id="6404"/>
<evidence type="ECO:0000256" key="3">
    <source>
        <dbReference type="SAM" id="SignalP"/>
    </source>
</evidence>
<evidence type="ECO:0000313" key="5">
    <source>
        <dbReference type="Proteomes" id="UP000007267"/>
    </source>
</evidence>
<dbReference type="RefSeq" id="XP_025046381.1">
    <property type="nucleotide sequence ID" value="XM_025190596.1"/>
</dbReference>
<dbReference type="GO" id="GO:0050901">
    <property type="term" value="P:leukocyte tethering or rolling"/>
    <property type="evidence" value="ECO:0007669"/>
    <property type="project" value="TreeGrafter"/>
</dbReference>
<dbReference type="EMBL" id="AGCU01015869">
    <property type="status" value="NOT_ANNOTATED_CDS"/>
    <property type="molecule type" value="Genomic_DNA"/>
</dbReference>
<reference evidence="4" key="3">
    <citation type="submission" date="2025-08" db="UniProtKB">
        <authorList>
            <consortium name="Ensembl"/>
        </authorList>
    </citation>
    <scope>IDENTIFICATION</scope>
</reference>
<protein>
    <submittedName>
        <fullName evidence="4">Selectin P ligand</fullName>
    </submittedName>
</protein>
<sequence length="360" mass="38459">MAPLQVTLLLLLSSLLQVSAYVSLGDQDDAVGAARGLPEDGGSQPASQGQWVWDTAEAGSADFPVFVRAKREAEVKSSNRSAAENTTAGRPEVFSMTPSQHPVEENEVSPRPEWLEENTSQENLYDDVTATAESLSAASSDNISTDAPSVRKLSPLDTSAKATPTQGSSNVSSEATFTGREEMLTGSRESREHRSTVEPLIHRGLRVSSPTSPPEPLAESSGVSTAAPVGGLATSRHGHSTLGKTNFGRWLCHRDSPRAEDTPSHQYPGGEVPAGPLLGAAVFIVCTAVLATLLWRQKHAYKKHQCNNTEMVCISALLPDSEPVANGEKPSKIKRMKLLTDNISETEGDNVTLSSWLPDH</sequence>
<dbReference type="OrthoDB" id="8927116at2759"/>
<feature type="compositionally biased region" description="Polar residues" evidence="1">
    <location>
        <begin position="156"/>
        <end position="176"/>
    </location>
</feature>
<keyword evidence="2" id="KW-1133">Transmembrane helix</keyword>
<dbReference type="PANTHER" id="PTHR17384">
    <property type="entry name" value="P-SELECTIN GLYCOPROTEIN LIGAND-1"/>
    <property type="match status" value="1"/>
</dbReference>
<dbReference type="RefSeq" id="XP_025046384.1">
    <property type="nucleotide sequence ID" value="XM_025190599.1"/>
</dbReference>
<proteinExistence type="predicted"/>
<dbReference type="RefSeq" id="XP_025046386.1">
    <property type="nucleotide sequence ID" value="XM_025190601.1"/>
</dbReference>
<feature type="compositionally biased region" description="Polar residues" evidence="1">
    <location>
        <begin position="78"/>
        <end position="88"/>
    </location>
</feature>
<feature type="region of interest" description="Disordered" evidence="1">
    <location>
        <begin position="74"/>
        <end position="120"/>
    </location>
</feature>
<keyword evidence="3" id="KW-0732">Signal</keyword>
<dbReference type="AlphaFoldDB" id="K7F0M9"/>
<dbReference type="STRING" id="13735.ENSPSIP00000001589"/>
<feature type="compositionally biased region" description="Basic and acidic residues" evidence="1">
    <location>
        <begin position="102"/>
        <end position="114"/>
    </location>
</feature>
<dbReference type="RefSeq" id="XP_006112660.1">
    <property type="nucleotide sequence ID" value="XM_006112598.3"/>
</dbReference>
<dbReference type="GO" id="GO:0005886">
    <property type="term" value="C:plasma membrane"/>
    <property type="evidence" value="ECO:0007669"/>
    <property type="project" value="TreeGrafter"/>
</dbReference>
<dbReference type="OMA" id="NNTEMVC"/>
<feature type="region of interest" description="Disordered" evidence="1">
    <location>
        <begin position="135"/>
        <end position="246"/>
    </location>
</feature>
<name>K7F0M9_PELSI</name>
<dbReference type="Ensembl" id="ENSPSIT00000001593.1">
    <property type="protein sequence ID" value="ENSPSIP00000001589.1"/>
    <property type="gene ID" value="ENSPSIG00000001593.1"/>
</dbReference>
<keyword evidence="2" id="KW-0472">Membrane</keyword>
<organism evidence="4 5">
    <name type="scientific">Pelodiscus sinensis</name>
    <name type="common">Chinese softshell turtle</name>
    <name type="synonym">Trionyx sinensis</name>
    <dbReference type="NCBI Taxonomy" id="13735"/>
    <lineage>
        <taxon>Eukaryota</taxon>
        <taxon>Metazoa</taxon>
        <taxon>Chordata</taxon>
        <taxon>Craniata</taxon>
        <taxon>Vertebrata</taxon>
        <taxon>Euteleostomi</taxon>
        <taxon>Archelosauria</taxon>
        <taxon>Testudinata</taxon>
        <taxon>Testudines</taxon>
        <taxon>Cryptodira</taxon>
        <taxon>Trionychia</taxon>
        <taxon>Trionychidae</taxon>
        <taxon>Pelodiscus</taxon>
    </lineage>
</organism>
<keyword evidence="5" id="KW-1185">Reference proteome</keyword>
<reference evidence="5" key="1">
    <citation type="submission" date="2011-10" db="EMBL/GenBank/DDBJ databases">
        <authorList>
            <consortium name="Soft-shell Turtle Genome Consortium"/>
        </authorList>
    </citation>
    <scope>NUCLEOTIDE SEQUENCE [LARGE SCALE GENOMIC DNA]</scope>
    <source>
        <strain evidence="5">Daiwa-1</strain>
    </source>
</reference>
<feature type="chain" id="PRO_5003901193" evidence="3">
    <location>
        <begin position="21"/>
        <end position="360"/>
    </location>
</feature>
<dbReference type="Proteomes" id="UP000007267">
    <property type="component" value="Unassembled WGS sequence"/>
</dbReference>
<dbReference type="GeneID" id="102456329"/>
<dbReference type="PANTHER" id="PTHR17384:SF7">
    <property type="entry name" value="P-SELECTIN GLYCOPROTEIN LIGAND 1"/>
    <property type="match status" value="1"/>
</dbReference>
<feature type="transmembrane region" description="Helical" evidence="2">
    <location>
        <begin position="274"/>
        <end position="295"/>
    </location>
</feature>
<feature type="signal peptide" evidence="3">
    <location>
        <begin position="1"/>
        <end position="20"/>
    </location>
</feature>
<evidence type="ECO:0000256" key="1">
    <source>
        <dbReference type="SAM" id="MobiDB-lite"/>
    </source>
</evidence>
<accession>K7F0M9</accession>
<dbReference type="HOGENOM" id="CLU_769375_0_0_1"/>
<reference evidence="4" key="4">
    <citation type="submission" date="2025-09" db="UniProtKB">
        <authorList>
            <consortium name="Ensembl"/>
        </authorList>
    </citation>
    <scope>IDENTIFICATION</scope>
</reference>
<dbReference type="eggNOG" id="ENOG502S8ZU">
    <property type="taxonomic scope" value="Eukaryota"/>
</dbReference>
<dbReference type="InterPro" id="IPR026195">
    <property type="entry name" value="PSGL-1"/>
</dbReference>
<reference evidence="5" key="2">
    <citation type="journal article" date="2013" name="Nat. Genet.">
        <title>The draft genomes of soft-shell turtle and green sea turtle yield insights into the development and evolution of the turtle-specific body plan.</title>
        <authorList>
            <person name="Wang Z."/>
            <person name="Pascual-Anaya J."/>
            <person name="Zadissa A."/>
            <person name="Li W."/>
            <person name="Niimura Y."/>
            <person name="Huang Z."/>
            <person name="Li C."/>
            <person name="White S."/>
            <person name="Xiong Z."/>
            <person name="Fang D."/>
            <person name="Wang B."/>
            <person name="Ming Y."/>
            <person name="Chen Y."/>
            <person name="Zheng Y."/>
            <person name="Kuraku S."/>
            <person name="Pignatelli M."/>
            <person name="Herrero J."/>
            <person name="Beal K."/>
            <person name="Nozawa M."/>
            <person name="Li Q."/>
            <person name="Wang J."/>
            <person name="Zhang H."/>
            <person name="Yu L."/>
            <person name="Shigenobu S."/>
            <person name="Wang J."/>
            <person name="Liu J."/>
            <person name="Flicek P."/>
            <person name="Searle S."/>
            <person name="Wang J."/>
            <person name="Kuratani S."/>
            <person name="Yin Y."/>
            <person name="Aken B."/>
            <person name="Zhang G."/>
            <person name="Irie N."/>
        </authorList>
    </citation>
    <scope>NUCLEOTIDE SEQUENCE [LARGE SCALE GENOMIC DNA]</scope>
    <source>
        <strain evidence="5">Daiwa-1</strain>
    </source>
</reference>
<dbReference type="KEGG" id="pss:102456329"/>
<dbReference type="GeneTree" id="ENSGT01030000235326"/>
<keyword evidence="2" id="KW-0812">Transmembrane</keyword>
<feature type="compositionally biased region" description="Basic and acidic residues" evidence="1">
    <location>
        <begin position="179"/>
        <end position="196"/>
    </location>
</feature>
<evidence type="ECO:0000256" key="2">
    <source>
        <dbReference type="SAM" id="Phobius"/>
    </source>
</evidence>